<dbReference type="Proteomes" id="UP001432027">
    <property type="component" value="Unassembled WGS sequence"/>
</dbReference>
<dbReference type="PANTHER" id="PTHR11161">
    <property type="entry name" value="O-ACYLTRANSFERASE"/>
    <property type="match status" value="1"/>
</dbReference>
<evidence type="ECO:0000313" key="3">
    <source>
        <dbReference type="EMBL" id="GMS94078.1"/>
    </source>
</evidence>
<evidence type="ECO:0000259" key="2">
    <source>
        <dbReference type="Pfam" id="PF01757"/>
    </source>
</evidence>
<proteinExistence type="predicted"/>
<keyword evidence="1" id="KW-0812">Transmembrane</keyword>
<evidence type="ECO:0000313" key="4">
    <source>
        <dbReference type="Proteomes" id="UP001432027"/>
    </source>
</evidence>
<feature type="domain" description="Acyltransferase 3" evidence="2">
    <location>
        <begin position="66"/>
        <end position="271"/>
    </location>
</feature>
<dbReference type="InterPro" id="IPR002656">
    <property type="entry name" value="Acyl_transf_3_dom"/>
</dbReference>
<feature type="transmembrane region" description="Helical" evidence="1">
    <location>
        <begin position="6"/>
        <end position="22"/>
    </location>
</feature>
<organism evidence="3 4">
    <name type="scientific">Pristionchus entomophagus</name>
    <dbReference type="NCBI Taxonomy" id="358040"/>
    <lineage>
        <taxon>Eukaryota</taxon>
        <taxon>Metazoa</taxon>
        <taxon>Ecdysozoa</taxon>
        <taxon>Nematoda</taxon>
        <taxon>Chromadorea</taxon>
        <taxon>Rhabditida</taxon>
        <taxon>Rhabditina</taxon>
        <taxon>Diplogasteromorpha</taxon>
        <taxon>Diplogasteroidea</taxon>
        <taxon>Neodiplogasteridae</taxon>
        <taxon>Pristionchus</taxon>
    </lineage>
</organism>
<sequence>AVMGLIASVCVISGLVDFYFGARMEKHTISKSLGWRLFMACSLYTNIGSIFDVSEAAKVEGQIGPIHCIRFFSMCWVLLGHVFSTYLGLIANPLDALALRKDLTSEAIVNSFFSVDSFFFISGVLLSFLWFKMFKRNPKEVNSIYGWVMFYVHRILRLSPAFYVLVFFYTFVLRQLQRDTPLNMNELLTVDFCSSSWWVELLYLSNFVNEDLPCLGYSWYLAADMQMYLFTPLLLIPLAYNTILGLIVAAALFIFSTAMNIFLVIHYHWPDGVSVILLF</sequence>
<feature type="transmembrane region" description="Helical" evidence="1">
    <location>
        <begin position="112"/>
        <end position="131"/>
    </location>
</feature>
<dbReference type="EMBL" id="BTSX01000004">
    <property type="protein sequence ID" value="GMS94078.1"/>
    <property type="molecule type" value="Genomic_DNA"/>
</dbReference>
<accession>A0AAV5TIA6</accession>
<dbReference type="GO" id="GO:0016747">
    <property type="term" value="F:acyltransferase activity, transferring groups other than amino-acyl groups"/>
    <property type="evidence" value="ECO:0007669"/>
    <property type="project" value="InterPro"/>
</dbReference>
<dbReference type="PANTHER" id="PTHR11161:SF55">
    <property type="entry name" value="NOSE RESISTANT-TO-FLUOXETINE PROTEIN N-TERMINAL DOMAIN-CONTAINING PROTEIN"/>
    <property type="match status" value="1"/>
</dbReference>
<keyword evidence="4" id="KW-1185">Reference proteome</keyword>
<feature type="transmembrane region" description="Helical" evidence="1">
    <location>
        <begin position="71"/>
        <end position="91"/>
    </location>
</feature>
<dbReference type="AlphaFoldDB" id="A0AAV5TIA6"/>
<comment type="caution">
    <text evidence="3">The sequence shown here is derived from an EMBL/GenBank/DDBJ whole genome shotgun (WGS) entry which is preliminary data.</text>
</comment>
<protein>
    <recommendedName>
        <fullName evidence="2">Acyltransferase 3 domain-containing protein</fullName>
    </recommendedName>
</protein>
<dbReference type="Pfam" id="PF01757">
    <property type="entry name" value="Acyl_transf_3"/>
    <property type="match status" value="1"/>
</dbReference>
<feature type="transmembrane region" description="Helical" evidence="1">
    <location>
        <begin position="151"/>
        <end position="172"/>
    </location>
</feature>
<feature type="transmembrane region" description="Helical" evidence="1">
    <location>
        <begin position="217"/>
        <end position="236"/>
    </location>
</feature>
<feature type="non-terminal residue" evidence="3">
    <location>
        <position position="1"/>
    </location>
</feature>
<reference evidence="3" key="1">
    <citation type="submission" date="2023-10" db="EMBL/GenBank/DDBJ databases">
        <title>Genome assembly of Pristionchus species.</title>
        <authorList>
            <person name="Yoshida K."/>
            <person name="Sommer R.J."/>
        </authorList>
    </citation>
    <scope>NUCLEOTIDE SEQUENCE</scope>
    <source>
        <strain evidence="3">RS0144</strain>
    </source>
</reference>
<dbReference type="InterPro" id="IPR052728">
    <property type="entry name" value="O2_lipid_transport_reg"/>
</dbReference>
<keyword evidence="1" id="KW-0472">Membrane</keyword>
<keyword evidence="1" id="KW-1133">Transmembrane helix</keyword>
<feature type="transmembrane region" description="Helical" evidence="1">
    <location>
        <begin position="243"/>
        <end position="269"/>
    </location>
</feature>
<gene>
    <name evidence="3" type="ORF">PENTCL1PPCAC_16253</name>
</gene>
<evidence type="ECO:0000256" key="1">
    <source>
        <dbReference type="SAM" id="Phobius"/>
    </source>
</evidence>
<name>A0AAV5TIA6_9BILA</name>